<comment type="caution">
    <text evidence="1">The sequence shown here is derived from an EMBL/GenBank/DDBJ whole genome shotgun (WGS) entry which is preliminary data.</text>
</comment>
<reference evidence="1" key="2">
    <citation type="submission" date="2023-05" db="EMBL/GenBank/DDBJ databases">
        <authorList>
            <consortium name="Lawrence Berkeley National Laboratory"/>
            <person name="Steindorff A."/>
            <person name="Hensen N."/>
            <person name="Bonometti L."/>
            <person name="Westerberg I."/>
            <person name="Brannstrom I.O."/>
            <person name="Guillou S."/>
            <person name="Cros-Aarteil S."/>
            <person name="Calhoun S."/>
            <person name="Haridas S."/>
            <person name="Kuo A."/>
            <person name="Mondo S."/>
            <person name="Pangilinan J."/>
            <person name="Riley R."/>
            <person name="Labutti K."/>
            <person name="Andreopoulos B."/>
            <person name="Lipzen A."/>
            <person name="Chen C."/>
            <person name="Yanf M."/>
            <person name="Daum C."/>
            <person name="Ng V."/>
            <person name="Clum A."/>
            <person name="Ohm R."/>
            <person name="Martin F."/>
            <person name="Silar P."/>
            <person name="Natvig D."/>
            <person name="Lalanne C."/>
            <person name="Gautier V."/>
            <person name="Ament-Velasquez S.L."/>
            <person name="Kruys A."/>
            <person name="Hutchinson M.I."/>
            <person name="Powell A.J."/>
            <person name="Barry K."/>
            <person name="Miller A.N."/>
            <person name="Grigoriev I.V."/>
            <person name="Debuchy R."/>
            <person name="Gladieux P."/>
            <person name="Thoren M.H."/>
            <person name="Johannesson H."/>
        </authorList>
    </citation>
    <scope>NUCLEOTIDE SEQUENCE</scope>
    <source>
        <strain evidence="1">CBS 731.68</strain>
    </source>
</reference>
<dbReference type="RefSeq" id="XP_062650571.1">
    <property type="nucleotide sequence ID" value="XM_062786095.1"/>
</dbReference>
<keyword evidence="2" id="KW-1185">Reference proteome</keyword>
<evidence type="ECO:0000313" key="1">
    <source>
        <dbReference type="EMBL" id="KAK4126800.1"/>
    </source>
</evidence>
<reference evidence="1" key="1">
    <citation type="journal article" date="2023" name="Mol. Phylogenet. Evol.">
        <title>Genome-scale phylogeny and comparative genomics of the fungal order Sordariales.</title>
        <authorList>
            <person name="Hensen N."/>
            <person name="Bonometti L."/>
            <person name="Westerberg I."/>
            <person name="Brannstrom I.O."/>
            <person name="Guillou S."/>
            <person name="Cros-Aarteil S."/>
            <person name="Calhoun S."/>
            <person name="Haridas S."/>
            <person name="Kuo A."/>
            <person name="Mondo S."/>
            <person name="Pangilinan J."/>
            <person name="Riley R."/>
            <person name="LaButti K."/>
            <person name="Andreopoulos B."/>
            <person name="Lipzen A."/>
            <person name="Chen C."/>
            <person name="Yan M."/>
            <person name="Daum C."/>
            <person name="Ng V."/>
            <person name="Clum A."/>
            <person name="Steindorff A."/>
            <person name="Ohm R.A."/>
            <person name="Martin F."/>
            <person name="Silar P."/>
            <person name="Natvig D.O."/>
            <person name="Lalanne C."/>
            <person name="Gautier V."/>
            <person name="Ament-Velasquez S.L."/>
            <person name="Kruys A."/>
            <person name="Hutchinson M.I."/>
            <person name="Powell A.J."/>
            <person name="Barry K."/>
            <person name="Miller A.N."/>
            <person name="Grigoriev I.V."/>
            <person name="Debuchy R."/>
            <person name="Gladieux P."/>
            <person name="Hiltunen Thoren M."/>
            <person name="Johannesson H."/>
        </authorList>
    </citation>
    <scope>NUCLEOTIDE SEQUENCE</scope>
    <source>
        <strain evidence="1">CBS 731.68</strain>
    </source>
</reference>
<name>A0AAN6Z5T5_9PEZI</name>
<organism evidence="1 2">
    <name type="scientific">Parathielavia appendiculata</name>
    <dbReference type="NCBI Taxonomy" id="2587402"/>
    <lineage>
        <taxon>Eukaryota</taxon>
        <taxon>Fungi</taxon>
        <taxon>Dikarya</taxon>
        <taxon>Ascomycota</taxon>
        <taxon>Pezizomycotina</taxon>
        <taxon>Sordariomycetes</taxon>
        <taxon>Sordariomycetidae</taxon>
        <taxon>Sordariales</taxon>
        <taxon>Chaetomiaceae</taxon>
        <taxon>Parathielavia</taxon>
    </lineage>
</organism>
<dbReference type="EMBL" id="MU853224">
    <property type="protein sequence ID" value="KAK4126800.1"/>
    <property type="molecule type" value="Genomic_DNA"/>
</dbReference>
<evidence type="ECO:0000313" key="2">
    <source>
        <dbReference type="Proteomes" id="UP001302602"/>
    </source>
</evidence>
<dbReference type="GeneID" id="87822861"/>
<dbReference type="Proteomes" id="UP001302602">
    <property type="component" value="Unassembled WGS sequence"/>
</dbReference>
<gene>
    <name evidence="1" type="ORF">N657DRAFT_176099</name>
</gene>
<dbReference type="AlphaFoldDB" id="A0AAN6Z5T5"/>
<protein>
    <submittedName>
        <fullName evidence="1">Uncharacterized protein</fullName>
    </submittedName>
</protein>
<accession>A0AAN6Z5T5</accession>
<sequence length="102" mass="11908">MLSGLHRAYYLKLEDLTRGDIRCYVSDKLQEHDQLTLLMNHDPGYENLIEEIAMRAQGVFLGVYFVMNNLLDGLTYDDSVETMLRQLDQSPEYLQRLLSPHD</sequence>
<proteinExistence type="predicted"/>